<feature type="transmembrane region" description="Helical" evidence="7">
    <location>
        <begin position="128"/>
        <end position="152"/>
    </location>
</feature>
<feature type="transmembrane region" description="Helical" evidence="7">
    <location>
        <begin position="158"/>
        <end position="176"/>
    </location>
</feature>
<dbReference type="Proteomes" id="UP000030103">
    <property type="component" value="Unassembled WGS sequence"/>
</dbReference>
<dbReference type="Pfam" id="PF00005">
    <property type="entry name" value="ABC_tran"/>
    <property type="match status" value="1"/>
</dbReference>
<evidence type="ECO:0000256" key="1">
    <source>
        <dbReference type="ARBA" id="ARBA00004651"/>
    </source>
</evidence>
<dbReference type="GO" id="GO:0140359">
    <property type="term" value="F:ABC-type transporter activity"/>
    <property type="evidence" value="ECO:0007669"/>
    <property type="project" value="InterPro"/>
</dbReference>
<accession>A0A0A2EBM0</accession>
<dbReference type="STRING" id="28115.HQ47_00370"/>
<dbReference type="InterPro" id="IPR039421">
    <property type="entry name" value="Type_1_exporter"/>
</dbReference>
<dbReference type="SUPFAM" id="SSF90123">
    <property type="entry name" value="ABC transporter transmembrane region"/>
    <property type="match status" value="1"/>
</dbReference>
<dbReference type="RefSeq" id="WP_036872516.1">
    <property type="nucleotide sequence ID" value="NZ_JRFA01000002.1"/>
</dbReference>
<comment type="subcellular location">
    <subcellularLocation>
        <location evidence="1">Cell membrane</location>
        <topology evidence="1">Multi-pass membrane protein</topology>
    </subcellularLocation>
</comment>
<dbReference type="InterPro" id="IPR003439">
    <property type="entry name" value="ABC_transporter-like_ATP-bd"/>
</dbReference>
<evidence type="ECO:0000259" key="8">
    <source>
        <dbReference type="PROSITE" id="PS50893"/>
    </source>
</evidence>
<keyword evidence="2 7" id="KW-0812">Transmembrane</keyword>
<evidence type="ECO:0000256" key="5">
    <source>
        <dbReference type="ARBA" id="ARBA00022989"/>
    </source>
</evidence>
<dbReference type="InterPro" id="IPR036640">
    <property type="entry name" value="ABC1_TM_sf"/>
</dbReference>
<feature type="domain" description="ABC transporter" evidence="8">
    <location>
        <begin position="330"/>
        <end position="537"/>
    </location>
</feature>
<evidence type="ECO:0000256" key="3">
    <source>
        <dbReference type="ARBA" id="ARBA00022741"/>
    </source>
</evidence>
<dbReference type="SUPFAM" id="SSF52540">
    <property type="entry name" value="P-loop containing nucleoside triphosphate hydrolases"/>
    <property type="match status" value="1"/>
</dbReference>
<dbReference type="CDD" id="cd07346">
    <property type="entry name" value="ABC_6TM_exporters"/>
    <property type="match status" value="1"/>
</dbReference>
<dbReference type="PROSITE" id="PS50929">
    <property type="entry name" value="ABC_TM1F"/>
    <property type="match status" value="1"/>
</dbReference>
<dbReference type="GO" id="GO:0005524">
    <property type="term" value="F:ATP binding"/>
    <property type="evidence" value="ECO:0007669"/>
    <property type="project" value="UniProtKB-KW"/>
</dbReference>
<dbReference type="OrthoDB" id="9762778at2"/>
<evidence type="ECO:0000259" key="9">
    <source>
        <dbReference type="PROSITE" id="PS50929"/>
    </source>
</evidence>
<dbReference type="EMBL" id="JRFA01000002">
    <property type="protein sequence ID" value="KGN76286.1"/>
    <property type="molecule type" value="Genomic_DNA"/>
</dbReference>
<evidence type="ECO:0000256" key="7">
    <source>
        <dbReference type="SAM" id="Phobius"/>
    </source>
</evidence>
<proteinExistence type="predicted"/>
<name>A0A0A2EBM0_9PORP</name>
<dbReference type="AlphaFoldDB" id="A0A0A2EBM0"/>
<dbReference type="Pfam" id="PF00664">
    <property type="entry name" value="ABC_membrane"/>
    <property type="match status" value="1"/>
</dbReference>
<comment type="caution">
    <text evidence="10">The sequence shown here is derived from an EMBL/GenBank/DDBJ whole genome shotgun (WGS) entry which is preliminary data.</text>
</comment>
<feature type="transmembrane region" description="Helical" evidence="7">
    <location>
        <begin position="53"/>
        <end position="70"/>
    </location>
</feature>
<protein>
    <recommendedName>
        <fullName evidence="12">ABC transporter ATP-binding protein</fullName>
    </recommendedName>
</protein>
<organism evidence="10 11">
    <name type="scientific">Porphyromonas macacae</name>
    <dbReference type="NCBI Taxonomy" id="28115"/>
    <lineage>
        <taxon>Bacteria</taxon>
        <taxon>Pseudomonadati</taxon>
        <taxon>Bacteroidota</taxon>
        <taxon>Bacteroidia</taxon>
        <taxon>Bacteroidales</taxon>
        <taxon>Porphyromonadaceae</taxon>
        <taxon>Porphyromonas</taxon>
    </lineage>
</organism>
<dbReference type="SMART" id="SM00382">
    <property type="entry name" value="AAA"/>
    <property type="match status" value="1"/>
</dbReference>
<reference evidence="10 11" key="1">
    <citation type="submission" date="2014-09" db="EMBL/GenBank/DDBJ databases">
        <title>Draft Genome Sequence of Porphyromonas macacae COT-192_OH2859.</title>
        <authorList>
            <person name="Wallis C."/>
            <person name="Deusch O."/>
            <person name="O'Flynn C."/>
            <person name="Davis I."/>
            <person name="Horsfall A."/>
            <person name="Kirkwood N."/>
            <person name="Harris S."/>
            <person name="Eisen J.A."/>
            <person name="Coil D.A."/>
            <person name="Darling A.E."/>
            <person name="Jospin G."/>
            <person name="Alexiev A."/>
        </authorList>
    </citation>
    <scope>NUCLEOTIDE SEQUENCE [LARGE SCALE GENOMIC DNA]</scope>
    <source>
        <strain evidence="11">COT-192 OH2859</strain>
    </source>
</reference>
<evidence type="ECO:0000256" key="2">
    <source>
        <dbReference type="ARBA" id="ARBA00022692"/>
    </source>
</evidence>
<feature type="transmembrane region" description="Helical" evidence="7">
    <location>
        <begin position="20"/>
        <end position="41"/>
    </location>
</feature>
<dbReference type="GO" id="GO:0016887">
    <property type="term" value="F:ATP hydrolysis activity"/>
    <property type="evidence" value="ECO:0007669"/>
    <property type="project" value="InterPro"/>
</dbReference>
<keyword evidence="5 7" id="KW-1133">Transmembrane helix</keyword>
<gene>
    <name evidence="10" type="ORF">HQ47_00370</name>
</gene>
<evidence type="ECO:0008006" key="12">
    <source>
        <dbReference type="Google" id="ProtNLM"/>
    </source>
</evidence>
<dbReference type="PANTHER" id="PTHR24221">
    <property type="entry name" value="ATP-BINDING CASSETTE SUB-FAMILY B"/>
    <property type="match status" value="1"/>
</dbReference>
<keyword evidence="11" id="KW-1185">Reference proteome</keyword>
<dbReference type="InterPro" id="IPR011527">
    <property type="entry name" value="ABC1_TM_dom"/>
</dbReference>
<evidence type="ECO:0000256" key="4">
    <source>
        <dbReference type="ARBA" id="ARBA00022840"/>
    </source>
</evidence>
<dbReference type="GO" id="GO:0005886">
    <property type="term" value="C:plasma membrane"/>
    <property type="evidence" value="ECO:0007669"/>
    <property type="project" value="UniProtKB-SubCell"/>
</dbReference>
<evidence type="ECO:0000313" key="11">
    <source>
        <dbReference type="Proteomes" id="UP000030103"/>
    </source>
</evidence>
<dbReference type="Gene3D" id="1.20.1560.10">
    <property type="entry name" value="ABC transporter type 1, transmembrane domain"/>
    <property type="match status" value="1"/>
</dbReference>
<dbReference type="Gene3D" id="3.40.50.300">
    <property type="entry name" value="P-loop containing nucleotide triphosphate hydrolases"/>
    <property type="match status" value="1"/>
</dbReference>
<keyword evidence="3" id="KW-0547">Nucleotide-binding</keyword>
<dbReference type="InterPro" id="IPR003593">
    <property type="entry name" value="AAA+_ATPase"/>
</dbReference>
<keyword evidence="4" id="KW-0067">ATP-binding</keyword>
<sequence length="537" mass="60292">MITFLKQITQGYRSHLSAIVFIQMAEVVFSLLFVWFSKVIIDTATGLRSGSSLSFYAVLLVLLMTLQIFLRIADVRLRNMTEVQLENNIRRQIFSRLIYARWSELSTLHSGDVLTRIIHDTDDVVRTLVSALPTVVSASLQFMGAMVLLYIFDPVLALILGISMPLFVAFSKLYYVQMRRYTHQIKENESSITALMEESLLNQLIIRTFERQAVNLEQLEDRQNELTYQVRKRTHISMFANALVHLSFSGGYLTALLWSVYGLARNTVSFGTVMAFLQLVARIQRPLFDLMRLLPTIIAAKASSERLIHLSLFEQENIGDNHFLSGSLSLHIERISFAYGQEKTPVFKDFTLHAKPGDMIAVMGETGAGKTTLLRLLLALIQPDKGTISITNEIETVSVCENTRSNFVYVPQGNSLFSGTIRENLLIGDKNADENTLLKVLQTASASFVFSLPNGLDTVIGEGGNGLSEGQAQRIAIARSLLRPGKIILLDEATSALDLNTEKDFLQHLKTGIDDRIILFITHHSEVAKWCDRVIKI</sequence>
<dbReference type="InterPro" id="IPR027417">
    <property type="entry name" value="P-loop_NTPase"/>
</dbReference>
<evidence type="ECO:0000256" key="6">
    <source>
        <dbReference type="ARBA" id="ARBA00023136"/>
    </source>
</evidence>
<dbReference type="PROSITE" id="PS50893">
    <property type="entry name" value="ABC_TRANSPORTER_2"/>
    <property type="match status" value="1"/>
</dbReference>
<evidence type="ECO:0000313" key="10">
    <source>
        <dbReference type="EMBL" id="KGN76286.1"/>
    </source>
</evidence>
<dbReference type="PANTHER" id="PTHR24221:SF654">
    <property type="entry name" value="ATP-BINDING CASSETTE SUB-FAMILY B MEMBER 6"/>
    <property type="match status" value="1"/>
</dbReference>
<feature type="domain" description="ABC transmembrane type-1" evidence="9">
    <location>
        <begin position="18"/>
        <end position="299"/>
    </location>
</feature>
<feature type="transmembrane region" description="Helical" evidence="7">
    <location>
        <begin position="239"/>
        <end position="261"/>
    </location>
</feature>
<keyword evidence="6 7" id="KW-0472">Membrane</keyword>